<protein>
    <submittedName>
        <fullName evidence="2">Sodium:proton antiporter</fullName>
    </submittedName>
</protein>
<name>T0G7G3_HELPX</name>
<evidence type="ECO:0000256" key="1">
    <source>
        <dbReference type="ARBA" id="ARBA00022448"/>
    </source>
</evidence>
<evidence type="ECO:0000313" key="2">
    <source>
        <dbReference type="EMBL" id="EPZ93358.1"/>
    </source>
</evidence>
<gene>
    <name evidence="2" type="ORF">N207_05980</name>
</gene>
<sequence length="379" mass="41678">MKRALLWLVLMGVFSMGVSSMGIFSMGVSSMGIFSMGVSLEAKEYPEIVLEEKNLQPMGLKVIKLDKEIFSKGLPFNAYIDFDSKSSVVQSLSFDASVVAVYKREGEQVKAGDVICEVSSIDLGNLYFELQNNQNKLKIAKDITKKDLELYRAGVIPKREYQTSFLTSEEMGLKVEQLESAFKSFGVDPKNPKGQYGFRIVARDGGLLALAPKNVGEKILAFTSYVRISKSDDLIAQIKLPVGVSKSIKRDSPVYNEEGEKIGKIQSVSVVLDKGSNTILATALLDEGNYHVGEMVEMYIQGSQPKGSVLIPSNALIRNGKDYLVFVRTPKGFRPVVVQVLEERSKIFIVNTQNLHPNDSVAVGSLIGLKGMINNLGEE</sequence>
<dbReference type="Proteomes" id="UP000015605">
    <property type="component" value="Unassembled WGS sequence"/>
</dbReference>
<dbReference type="PANTHER" id="PTHR30097">
    <property type="entry name" value="CATION EFFLUX SYSTEM PROTEIN CUSB"/>
    <property type="match status" value="1"/>
</dbReference>
<dbReference type="EMBL" id="AUSS01000007">
    <property type="protein sequence ID" value="EPZ93358.1"/>
    <property type="molecule type" value="Genomic_DNA"/>
</dbReference>
<keyword evidence="1" id="KW-0813">Transport</keyword>
<proteinExistence type="predicted"/>
<dbReference type="RefSeq" id="WP_021309696.1">
    <property type="nucleotide sequence ID" value="NZ_AUSS01000007.1"/>
</dbReference>
<dbReference type="PANTHER" id="PTHR30097:SF16">
    <property type="entry name" value="CATION EFFLUX SYSTEM (CZCB-LIKE)"/>
    <property type="match status" value="1"/>
</dbReference>
<organism evidence="2 3">
    <name type="scientific">Helicobacter pylori UM114</name>
    <dbReference type="NCBI Taxonomy" id="1355531"/>
    <lineage>
        <taxon>Bacteria</taxon>
        <taxon>Pseudomonadati</taxon>
        <taxon>Campylobacterota</taxon>
        <taxon>Epsilonproteobacteria</taxon>
        <taxon>Campylobacterales</taxon>
        <taxon>Helicobacteraceae</taxon>
        <taxon>Helicobacter</taxon>
    </lineage>
</organism>
<dbReference type="PATRIC" id="fig|1355531.3.peg.329"/>
<comment type="caution">
    <text evidence="2">The sequence shown here is derived from an EMBL/GenBank/DDBJ whole genome shotgun (WGS) entry which is preliminary data.</text>
</comment>
<accession>T0G7G3</accession>
<evidence type="ECO:0000313" key="3">
    <source>
        <dbReference type="Proteomes" id="UP000015605"/>
    </source>
</evidence>
<dbReference type="InterPro" id="IPR051909">
    <property type="entry name" value="MFP_Cation_Efflux"/>
</dbReference>
<reference evidence="2 3" key="1">
    <citation type="journal article" date="2013" name="Genome Announc.">
        <title>Multiple genome sequences of Helicobacter pylori strains of diverse disease and antibiotic resistance backgrounds from Malaysia.</title>
        <authorList>
            <person name="Rehvathy V."/>
            <person name="Tan M.H."/>
            <person name="Gunaletchumy S.P."/>
            <person name="Teh X."/>
            <person name="Wang S."/>
            <person name="Baybayan P."/>
            <person name="Singh S."/>
            <person name="Ashby M."/>
            <person name="Kaakoush N.O."/>
            <person name="Mitchell H.M."/>
            <person name="Croft L.J."/>
            <person name="Goh K.L."/>
            <person name="Loke M.F."/>
            <person name="Vadivelu J."/>
        </authorList>
    </citation>
    <scope>NUCLEOTIDE SEQUENCE [LARGE SCALE GENOMIC DNA]</scope>
    <source>
        <strain evidence="2 3">UM114</strain>
    </source>
</reference>
<dbReference type="AlphaFoldDB" id="T0G7G3"/>